<name>A0A6A3EJ30_9STRA</name>
<dbReference type="EMBL" id="QXGD01000299">
    <property type="protein sequence ID" value="KAE9244228.1"/>
    <property type="molecule type" value="Genomic_DNA"/>
</dbReference>
<evidence type="ECO:0008006" key="6">
    <source>
        <dbReference type="Google" id="ProtNLM"/>
    </source>
</evidence>
<feature type="signal peptide" evidence="1">
    <location>
        <begin position="1"/>
        <end position="24"/>
    </location>
</feature>
<reference evidence="4 5" key="1">
    <citation type="submission" date="2018-08" db="EMBL/GenBank/DDBJ databases">
        <title>Genomic investigation of the strawberry pathogen Phytophthora fragariae indicates pathogenicity is determined by transcriptional variation in three key races.</title>
        <authorList>
            <person name="Adams T.M."/>
            <person name="Armitage A.D."/>
            <person name="Sobczyk M.K."/>
            <person name="Bates H.J."/>
            <person name="Dunwell J.M."/>
            <person name="Nellist C.F."/>
            <person name="Harrison R.J."/>
        </authorList>
    </citation>
    <scope>NUCLEOTIDE SEQUENCE [LARGE SCALE GENOMIC DNA]</scope>
    <source>
        <strain evidence="3 5">BC-1</strain>
        <strain evidence="2 4">NOV-9</strain>
    </source>
</reference>
<evidence type="ECO:0000313" key="5">
    <source>
        <dbReference type="Proteomes" id="UP000440367"/>
    </source>
</evidence>
<evidence type="ECO:0000256" key="1">
    <source>
        <dbReference type="SAM" id="SignalP"/>
    </source>
</evidence>
<keyword evidence="1" id="KW-0732">Signal</keyword>
<comment type="caution">
    <text evidence="2">The sequence shown here is derived from an EMBL/GenBank/DDBJ whole genome shotgun (WGS) entry which is preliminary data.</text>
</comment>
<evidence type="ECO:0000313" key="2">
    <source>
        <dbReference type="EMBL" id="KAE8932287.1"/>
    </source>
</evidence>
<sequence>MPVLRCFCVYGFAALLLCASACCALHWESSRVSRSFMHGGLDGFTVDPSQPRWTARSPYDVASPSLVSSVRLGVLVCSSSVRGTSSSAFDLPGGRVGCGGSTRATLQPV</sequence>
<gene>
    <name evidence="3" type="ORF">PF002_g7888</name>
    <name evidence="2" type="ORF">PF009_g17677</name>
</gene>
<evidence type="ECO:0000313" key="3">
    <source>
        <dbReference type="EMBL" id="KAE9244228.1"/>
    </source>
</evidence>
<protein>
    <recommendedName>
        <fullName evidence="6">Secreted protein</fullName>
    </recommendedName>
</protein>
<dbReference type="AlphaFoldDB" id="A0A6A3EJ30"/>
<organism evidence="2 4">
    <name type="scientific">Phytophthora fragariae</name>
    <dbReference type="NCBI Taxonomy" id="53985"/>
    <lineage>
        <taxon>Eukaryota</taxon>
        <taxon>Sar</taxon>
        <taxon>Stramenopiles</taxon>
        <taxon>Oomycota</taxon>
        <taxon>Peronosporomycetes</taxon>
        <taxon>Peronosporales</taxon>
        <taxon>Peronosporaceae</taxon>
        <taxon>Phytophthora</taxon>
    </lineage>
</organism>
<accession>A0A6A3EJ30</accession>
<dbReference type="Proteomes" id="UP000429523">
    <property type="component" value="Unassembled WGS sequence"/>
</dbReference>
<feature type="chain" id="PRO_5036163677" description="Secreted protein" evidence="1">
    <location>
        <begin position="25"/>
        <end position="109"/>
    </location>
</feature>
<evidence type="ECO:0000313" key="4">
    <source>
        <dbReference type="Proteomes" id="UP000429523"/>
    </source>
</evidence>
<proteinExistence type="predicted"/>
<dbReference type="Proteomes" id="UP000440367">
    <property type="component" value="Unassembled WGS sequence"/>
</dbReference>
<dbReference type="EMBL" id="QXGF01001136">
    <property type="protein sequence ID" value="KAE8932287.1"/>
    <property type="molecule type" value="Genomic_DNA"/>
</dbReference>